<feature type="coiled-coil region" evidence="3">
    <location>
        <begin position="91"/>
        <end position="118"/>
    </location>
</feature>
<keyword evidence="2" id="KW-0804">Transcription</keyword>
<name>A0A4S8KAV7_MUSBA</name>
<evidence type="ECO:0000313" key="6">
    <source>
        <dbReference type="Proteomes" id="UP000317650"/>
    </source>
</evidence>
<dbReference type="EMBL" id="PYDT01000001">
    <property type="protein sequence ID" value="THU72212.1"/>
    <property type="molecule type" value="Genomic_DNA"/>
</dbReference>
<feature type="domain" description="BZIP" evidence="4">
    <location>
        <begin position="73"/>
        <end position="120"/>
    </location>
</feature>
<dbReference type="GO" id="GO:0006351">
    <property type="term" value="P:DNA-templated transcription"/>
    <property type="evidence" value="ECO:0007669"/>
    <property type="project" value="InterPro"/>
</dbReference>
<dbReference type="SMART" id="SM00338">
    <property type="entry name" value="BRLZ"/>
    <property type="match status" value="1"/>
</dbReference>
<dbReference type="GO" id="GO:0000981">
    <property type="term" value="F:DNA-binding transcription factor activity, RNA polymerase II-specific"/>
    <property type="evidence" value="ECO:0007669"/>
    <property type="project" value="TreeGrafter"/>
</dbReference>
<dbReference type="InterPro" id="IPR046347">
    <property type="entry name" value="bZIP_sf"/>
</dbReference>
<protein>
    <recommendedName>
        <fullName evidence="4">BZIP domain-containing protein</fullName>
    </recommendedName>
</protein>
<dbReference type="InterPro" id="IPR031106">
    <property type="entry name" value="C/EBP"/>
</dbReference>
<dbReference type="Gene3D" id="1.20.5.170">
    <property type="match status" value="1"/>
</dbReference>
<keyword evidence="6" id="KW-1185">Reference proteome</keyword>
<keyword evidence="1" id="KW-0805">Transcription regulation</keyword>
<dbReference type="GO" id="GO:0000978">
    <property type="term" value="F:RNA polymerase II cis-regulatory region sequence-specific DNA binding"/>
    <property type="evidence" value="ECO:0007669"/>
    <property type="project" value="TreeGrafter"/>
</dbReference>
<keyword evidence="3" id="KW-0175">Coiled coil</keyword>
<sequence>MDDGEVDLSSHLLVSDPEINQSFDEFLRSTSTCTHTHTCNLPGPAAATHTHTCYHTHTQVFAAGEGESVGEEEPKRSRKPLGNKEAVRKYREKKKAHAAFLEEEVKKLRIVNQQLLRRLQGQAALEAEVIRLRNLLVDFRGKIDAELGGFPLQNQCRPGCLQCDADGQCISQNLAAIDWEGSHVPAITNCQINPSVDIIMRQKLEIAEAVNSMNVVRSLISSASQTE</sequence>
<comment type="caution">
    <text evidence="5">The sequence shown here is derived from an EMBL/GenBank/DDBJ whole genome shotgun (WGS) entry which is preliminary data.</text>
</comment>
<reference evidence="5 6" key="1">
    <citation type="journal article" date="2019" name="Nat. Plants">
        <title>Genome sequencing of Musa balbisiana reveals subgenome evolution and function divergence in polyploid bananas.</title>
        <authorList>
            <person name="Yao X."/>
        </authorList>
    </citation>
    <scope>NUCLEOTIDE SEQUENCE [LARGE SCALE GENOMIC DNA]</scope>
    <source>
        <strain evidence="6">cv. DH-PKW</strain>
        <tissue evidence="5">Leaves</tissue>
    </source>
</reference>
<gene>
    <name evidence="5" type="ORF">C4D60_Mb04t09710</name>
</gene>
<evidence type="ECO:0000256" key="3">
    <source>
        <dbReference type="SAM" id="Coils"/>
    </source>
</evidence>
<dbReference type="Proteomes" id="UP000317650">
    <property type="component" value="Chromosome 4"/>
</dbReference>
<evidence type="ECO:0000313" key="5">
    <source>
        <dbReference type="EMBL" id="THU72212.1"/>
    </source>
</evidence>
<dbReference type="CDD" id="cd14686">
    <property type="entry name" value="bZIP"/>
    <property type="match status" value="1"/>
</dbReference>
<dbReference type="PANTHER" id="PTHR23334:SF20">
    <property type="entry name" value="BASIC LEUCINE ZIPPER 24"/>
    <property type="match status" value="1"/>
</dbReference>
<dbReference type="PROSITE" id="PS50217">
    <property type="entry name" value="BZIP"/>
    <property type="match status" value="1"/>
</dbReference>
<dbReference type="SUPFAM" id="SSF57959">
    <property type="entry name" value="Leucine zipper domain"/>
    <property type="match status" value="1"/>
</dbReference>
<evidence type="ECO:0000256" key="1">
    <source>
        <dbReference type="ARBA" id="ARBA00023015"/>
    </source>
</evidence>
<organism evidence="5 6">
    <name type="scientific">Musa balbisiana</name>
    <name type="common">Banana</name>
    <dbReference type="NCBI Taxonomy" id="52838"/>
    <lineage>
        <taxon>Eukaryota</taxon>
        <taxon>Viridiplantae</taxon>
        <taxon>Streptophyta</taxon>
        <taxon>Embryophyta</taxon>
        <taxon>Tracheophyta</taxon>
        <taxon>Spermatophyta</taxon>
        <taxon>Magnoliopsida</taxon>
        <taxon>Liliopsida</taxon>
        <taxon>Zingiberales</taxon>
        <taxon>Musaceae</taxon>
        <taxon>Musa</taxon>
    </lineage>
</organism>
<dbReference type="AlphaFoldDB" id="A0A4S8KAV7"/>
<evidence type="ECO:0000259" key="4">
    <source>
        <dbReference type="PROSITE" id="PS50217"/>
    </source>
</evidence>
<dbReference type="Pfam" id="PF07716">
    <property type="entry name" value="bZIP_2"/>
    <property type="match status" value="1"/>
</dbReference>
<proteinExistence type="predicted"/>
<evidence type="ECO:0000256" key="2">
    <source>
        <dbReference type="ARBA" id="ARBA00023163"/>
    </source>
</evidence>
<accession>A0A4S8KAV7</accession>
<dbReference type="PANTHER" id="PTHR23334">
    <property type="entry name" value="CCAAT/ENHANCER BINDING PROTEIN"/>
    <property type="match status" value="1"/>
</dbReference>
<dbReference type="InterPro" id="IPR004827">
    <property type="entry name" value="bZIP"/>
</dbReference>